<sequence>MREYDVIVIGAGAAGLMCAGSVAPYGKSVLVLDHAEKAGKKILISGGGRCNFTNRFAGPADFVSANPHFCKSALARFSAADCIAWVEQHGIRYHEREHGQLFCDDSARQILEMLLAPCRDGGVEIRLNTAVHTVERSDDGYRLTTDKGVYHAAALVVATGGLSIPKMGATALGLKIAESFGLHVIAPVPGLVPFTFTGREKERLNALAGISLPVQVSCRGRSFREAMLFTHRGLSGPAMLQISSYWQPGDALAVDLLPDMDTTRYLDGKREQRPQAQLATVLAELLPRRLVQLLTEDGLGEIRLVQLSDGQRREVEGRLHNWLLKPNGTEGYRTAEVTVGGVDTDELSSKTMECKRMPGLYFIGEVVDVTGHLGGFNFQWAWSSGYAAAMAIVSS</sequence>
<feature type="domain" description="RsdA/BaiN/AoA(So)-like Rossmann fold-like" evidence="4">
    <location>
        <begin position="5"/>
        <end position="390"/>
    </location>
</feature>
<accession>A0A5R9GQ69</accession>
<keyword evidence="3" id="KW-0274">FAD</keyword>
<evidence type="ECO:0000259" key="4">
    <source>
        <dbReference type="Pfam" id="PF03486"/>
    </source>
</evidence>
<dbReference type="Gene3D" id="3.50.50.60">
    <property type="entry name" value="FAD/NAD(P)-binding domain"/>
    <property type="match status" value="1"/>
</dbReference>
<dbReference type="AlphaFoldDB" id="A0A5R9GQ69"/>
<dbReference type="InterPro" id="IPR057661">
    <property type="entry name" value="RsdA/BaiN/AoA(So)_Rossmann"/>
</dbReference>
<dbReference type="Gene3D" id="2.40.30.10">
    <property type="entry name" value="Translation factors"/>
    <property type="match status" value="1"/>
</dbReference>
<dbReference type="PANTHER" id="PTHR42887:SF2">
    <property type="entry name" value="OS12G0638800 PROTEIN"/>
    <property type="match status" value="1"/>
</dbReference>
<dbReference type="InterPro" id="IPR036188">
    <property type="entry name" value="FAD/NAD-bd_sf"/>
</dbReference>
<dbReference type="InterPro" id="IPR023166">
    <property type="entry name" value="BaiN-like_dom_sf"/>
</dbReference>
<keyword evidence="2" id="KW-0285">Flavoprotein</keyword>
<dbReference type="SUPFAM" id="SSF51905">
    <property type="entry name" value="FAD/NAD(P)-binding domain"/>
    <property type="match status" value="1"/>
</dbReference>
<dbReference type="RefSeq" id="WP_138239450.1">
    <property type="nucleotide sequence ID" value="NZ_VBRY01000007.1"/>
</dbReference>
<dbReference type="PRINTS" id="PR00411">
    <property type="entry name" value="PNDRDTASEI"/>
</dbReference>
<dbReference type="SUPFAM" id="SSF160996">
    <property type="entry name" value="HI0933 insert domain-like"/>
    <property type="match status" value="1"/>
</dbReference>
<dbReference type="EMBL" id="VBRY01000007">
    <property type="protein sequence ID" value="TLS67059.1"/>
    <property type="molecule type" value="Genomic_DNA"/>
</dbReference>
<name>A0A5R9GQ69_9PROT</name>
<comment type="cofactor">
    <cofactor evidence="1">
        <name>FAD</name>
        <dbReference type="ChEBI" id="CHEBI:57692"/>
    </cofactor>
</comment>
<keyword evidence="7" id="KW-1185">Reference proteome</keyword>
<reference evidence="6 7" key="1">
    <citation type="journal article" date="2019" name="Appl. Environ. Microbiol.">
        <title>Environmental Evidence and Genomic Insight of Iron-oxidizing Bacteria Preference Towards More Corrosion Resistant Stainless Steel at Higher Salinities.</title>
        <authorList>
            <person name="Garrison C.E."/>
            <person name="Price K.A."/>
            <person name="Field E.K."/>
        </authorList>
    </citation>
    <scope>NUCLEOTIDE SEQUENCE [LARGE SCALE GENOMIC DNA]</scope>
    <source>
        <strain evidence="6 7">P3</strain>
    </source>
</reference>
<evidence type="ECO:0000313" key="7">
    <source>
        <dbReference type="Proteomes" id="UP000306585"/>
    </source>
</evidence>
<feature type="domain" description="RsdA/BaiN/AoA(So)-like insert" evidence="5">
    <location>
        <begin position="188"/>
        <end position="337"/>
    </location>
</feature>
<protein>
    <submittedName>
        <fullName evidence="6">NAD(P)/FAD-dependent oxidoreductase</fullName>
    </submittedName>
</protein>
<dbReference type="InterPro" id="IPR004792">
    <property type="entry name" value="BaiN-like"/>
</dbReference>
<evidence type="ECO:0000313" key="6">
    <source>
        <dbReference type="EMBL" id="TLS67059.1"/>
    </source>
</evidence>
<evidence type="ECO:0000256" key="1">
    <source>
        <dbReference type="ARBA" id="ARBA00001974"/>
    </source>
</evidence>
<evidence type="ECO:0000256" key="3">
    <source>
        <dbReference type="ARBA" id="ARBA00022827"/>
    </source>
</evidence>
<gene>
    <name evidence="6" type="ORF">FEF65_08930</name>
</gene>
<comment type="caution">
    <text evidence="6">The sequence shown here is derived from an EMBL/GenBank/DDBJ whole genome shotgun (WGS) entry which is preliminary data.</text>
</comment>
<dbReference type="PANTHER" id="PTHR42887">
    <property type="entry name" value="OS12G0638800 PROTEIN"/>
    <property type="match status" value="1"/>
</dbReference>
<dbReference type="OrthoDB" id="9773233at2"/>
<evidence type="ECO:0000256" key="2">
    <source>
        <dbReference type="ARBA" id="ARBA00022630"/>
    </source>
</evidence>
<evidence type="ECO:0000259" key="5">
    <source>
        <dbReference type="Pfam" id="PF22780"/>
    </source>
</evidence>
<dbReference type="InterPro" id="IPR055178">
    <property type="entry name" value="RsdA/BaiN/AoA(So)-like_dom"/>
</dbReference>
<proteinExistence type="predicted"/>
<dbReference type="NCBIfam" id="TIGR00275">
    <property type="entry name" value="aminoacetone oxidase family FAD-binding enzyme"/>
    <property type="match status" value="1"/>
</dbReference>
<dbReference type="Gene3D" id="1.10.8.260">
    <property type="entry name" value="HI0933 insert domain-like"/>
    <property type="match status" value="1"/>
</dbReference>
<dbReference type="Proteomes" id="UP000306585">
    <property type="component" value="Unassembled WGS sequence"/>
</dbReference>
<dbReference type="Pfam" id="PF22780">
    <property type="entry name" value="HI0933_like_1st"/>
    <property type="match status" value="1"/>
</dbReference>
<dbReference type="Pfam" id="PF03486">
    <property type="entry name" value="HI0933_like"/>
    <property type="match status" value="1"/>
</dbReference>
<organism evidence="6 7">
    <name type="scientific">Mariprofundus erugo</name>
    <dbReference type="NCBI Taxonomy" id="2528639"/>
    <lineage>
        <taxon>Bacteria</taxon>
        <taxon>Pseudomonadati</taxon>
        <taxon>Pseudomonadota</taxon>
        <taxon>Candidatius Mariprofundia</taxon>
        <taxon>Mariprofundales</taxon>
        <taxon>Mariprofundaceae</taxon>
        <taxon>Mariprofundus</taxon>
    </lineage>
</organism>